<evidence type="ECO:0000313" key="2">
    <source>
        <dbReference type="EMBL" id="HGQ65295.1"/>
    </source>
</evidence>
<accession>A0A7C4JLA6</accession>
<reference evidence="2" key="1">
    <citation type="journal article" date="2020" name="mSystems">
        <title>Genome- and Community-Level Interaction Insights into Carbon Utilization and Element Cycling Functions of Hydrothermarchaeota in Hydrothermal Sediment.</title>
        <authorList>
            <person name="Zhou Z."/>
            <person name="Liu Y."/>
            <person name="Xu W."/>
            <person name="Pan J."/>
            <person name="Luo Z.H."/>
            <person name="Li M."/>
        </authorList>
    </citation>
    <scope>NUCLEOTIDE SEQUENCE [LARGE SCALE GENOMIC DNA]</scope>
    <source>
        <strain evidence="2">SpSt-637</strain>
        <strain evidence="1">SpSt-667</strain>
    </source>
</reference>
<gene>
    <name evidence="2" type="ORF">ENU08_08650</name>
    <name evidence="1" type="ORF">ENU41_04170</name>
</gene>
<evidence type="ECO:0000313" key="1">
    <source>
        <dbReference type="EMBL" id="HGQ35859.1"/>
    </source>
</evidence>
<sequence>MASEECILITFYSEPKEAFLTSIFRILEVFRCRYIEVFVSKSREAEARATVELLKNLVNGIGFEVHGLFPDPSDLNSFDGLAEKVLNVLKRLREKGRVVIATFTGSRLEVSTTVLSALRIREDIVLVYIPFFWGPWNKLFYPFTPKPLEPITILHPNSEDVKNMVKPMNSYAIDRNTAEFLLERMGISSKLRKGIAYAQHKLNLEFAPSTLLHPTDTKCREITISITVKGILKVSSRAADYCNHNEVIDMVNNLGVNLAEFFSENNYESRAINLLLKFSSILLPTIEECTFDCTNYRNTILTDFIPLINEETLVDTNIIYSSLQTLLYENKENIVIPLCAYIELLKHKAHFENPYEKLRSVIADLALEGIKAMKLNIDEKAFQQPCEVGIALTNKVAVTCDRKAYEEIFKAMKVKAVLVQLKPLKEVKFLKRENDRRIAYAYFALTQLKTLTAMKKIEKVLNEMKITIG</sequence>
<name>A0A7C4JLA6_9CREN</name>
<dbReference type="EMBL" id="DTBD01000085">
    <property type="protein sequence ID" value="HGQ65295.1"/>
    <property type="molecule type" value="Genomic_DNA"/>
</dbReference>
<organism evidence="2">
    <name type="scientific">Ignisphaera aggregans</name>
    <dbReference type="NCBI Taxonomy" id="334771"/>
    <lineage>
        <taxon>Archaea</taxon>
        <taxon>Thermoproteota</taxon>
        <taxon>Thermoprotei</taxon>
        <taxon>Desulfurococcales</taxon>
        <taxon>Desulfurococcaceae</taxon>
        <taxon>Ignisphaera</taxon>
    </lineage>
</organism>
<dbReference type="AlphaFoldDB" id="A0A7C4JLA6"/>
<comment type="caution">
    <text evidence="2">The sequence shown here is derived from an EMBL/GenBank/DDBJ whole genome shotgun (WGS) entry which is preliminary data.</text>
</comment>
<dbReference type="EMBL" id="DTCK01000024">
    <property type="protein sequence ID" value="HGQ35859.1"/>
    <property type="molecule type" value="Genomic_DNA"/>
</dbReference>
<protein>
    <submittedName>
        <fullName evidence="2">Uncharacterized protein</fullName>
    </submittedName>
</protein>
<proteinExistence type="predicted"/>